<evidence type="ECO:0000256" key="1">
    <source>
        <dbReference type="ARBA" id="ARBA00004042"/>
    </source>
</evidence>
<comment type="function">
    <text evidence="1">NHase catalyzes the hydration of various nitrile compounds to the corresponding amides.</text>
</comment>
<evidence type="ECO:0000256" key="3">
    <source>
        <dbReference type="ARBA" id="ARBA00013079"/>
    </source>
</evidence>
<dbReference type="GO" id="GO:0046914">
    <property type="term" value="F:transition metal ion binding"/>
    <property type="evidence" value="ECO:0007669"/>
    <property type="project" value="InterPro"/>
</dbReference>
<feature type="domain" description="Nitrile hydratase beta subunit-like N-terminal" evidence="7">
    <location>
        <begin position="2"/>
        <end position="87"/>
    </location>
</feature>
<dbReference type="Pfam" id="PF21006">
    <property type="entry name" value="NHase_beta_N"/>
    <property type="match status" value="1"/>
</dbReference>
<gene>
    <name evidence="8" type="ORF">METZ01_LOCUS8361</name>
</gene>
<comment type="catalytic activity">
    <reaction evidence="5">
        <text>an aliphatic primary amide = an aliphatic nitrile + H2O</text>
        <dbReference type="Rhea" id="RHEA:12673"/>
        <dbReference type="ChEBI" id="CHEBI:15377"/>
        <dbReference type="ChEBI" id="CHEBI:65285"/>
        <dbReference type="ChEBI" id="CHEBI:80291"/>
        <dbReference type="EC" id="4.2.1.84"/>
    </reaction>
</comment>
<dbReference type="EMBL" id="UINC01000444">
    <property type="protein sequence ID" value="SUZ55507.1"/>
    <property type="molecule type" value="Genomic_DNA"/>
</dbReference>
<proteinExistence type="inferred from homology"/>
<evidence type="ECO:0000256" key="4">
    <source>
        <dbReference type="ARBA" id="ARBA00023239"/>
    </source>
</evidence>
<dbReference type="InterPro" id="IPR024690">
    <property type="entry name" value="CN_hydtase_beta_dom_C"/>
</dbReference>
<protein>
    <recommendedName>
        <fullName evidence="3">nitrile hydratase</fullName>
        <ecNumber evidence="3">4.2.1.84</ecNumber>
    </recommendedName>
</protein>
<dbReference type="Gene3D" id="1.10.472.20">
    <property type="entry name" value="Nitrile hydratase, beta subunit"/>
    <property type="match status" value="1"/>
</dbReference>
<evidence type="ECO:0000256" key="5">
    <source>
        <dbReference type="ARBA" id="ARBA00044877"/>
    </source>
</evidence>
<evidence type="ECO:0000313" key="8">
    <source>
        <dbReference type="EMBL" id="SUZ55507.1"/>
    </source>
</evidence>
<evidence type="ECO:0000259" key="6">
    <source>
        <dbReference type="Pfam" id="PF02211"/>
    </source>
</evidence>
<dbReference type="InterPro" id="IPR003168">
    <property type="entry name" value="Nitrile_hydratase_bsu"/>
</dbReference>
<organism evidence="8">
    <name type="scientific">marine metagenome</name>
    <dbReference type="NCBI Taxonomy" id="408172"/>
    <lineage>
        <taxon>unclassified sequences</taxon>
        <taxon>metagenomes</taxon>
        <taxon>ecological metagenomes</taxon>
    </lineage>
</organism>
<dbReference type="GO" id="GO:0018822">
    <property type="term" value="F:nitrile hydratase activity"/>
    <property type="evidence" value="ECO:0007669"/>
    <property type="project" value="UniProtKB-EC"/>
</dbReference>
<dbReference type="InterPro" id="IPR008990">
    <property type="entry name" value="Elect_transpt_acc-like_dom_sf"/>
</dbReference>
<sequence>MGFIKPEPENEEPVFHTDWERKVFGLTMATGMLGKWNIDESRHARECQHPIDYLSHSYYENWLAGLTKLLIEKDLISDEELKANSVSPSATLHGELRVPSPQDAEKILTSGGSSLLESAKEQAFSIGDSVRVRKNHTTGHTRAPSYVQGSTGTIFKCSGCHVFPDTHAKGIEGGEHLYTVCFIAESLWGTPTGNSEVLIDLWEPYLEAAE</sequence>
<dbReference type="PIRSF" id="PIRSF001427">
    <property type="entry name" value="NHase_beta"/>
    <property type="match status" value="1"/>
</dbReference>
<dbReference type="InterPro" id="IPR042262">
    <property type="entry name" value="CN_hydtase_beta_C"/>
</dbReference>
<reference evidence="8" key="1">
    <citation type="submission" date="2018-05" db="EMBL/GenBank/DDBJ databases">
        <authorList>
            <person name="Lanie J.A."/>
            <person name="Ng W.-L."/>
            <person name="Kazmierczak K.M."/>
            <person name="Andrzejewski T.M."/>
            <person name="Davidsen T.M."/>
            <person name="Wayne K.J."/>
            <person name="Tettelin H."/>
            <person name="Glass J.I."/>
            <person name="Rusch D."/>
            <person name="Podicherti R."/>
            <person name="Tsui H.-C.T."/>
            <person name="Winkler M.E."/>
        </authorList>
    </citation>
    <scope>NUCLEOTIDE SEQUENCE</scope>
</reference>
<evidence type="ECO:0000256" key="2">
    <source>
        <dbReference type="ARBA" id="ARBA00009098"/>
    </source>
</evidence>
<accession>A0A381NLW6</accession>
<feature type="domain" description="Nitrile hydratase beta subunit" evidence="6">
    <location>
        <begin position="117"/>
        <end position="207"/>
    </location>
</feature>
<dbReference type="Pfam" id="PF02211">
    <property type="entry name" value="NHase_beta_C"/>
    <property type="match status" value="1"/>
</dbReference>
<keyword evidence="4" id="KW-0456">Lyase</keyword>
<dbReference type="EC" id="4.2.1.84" evidence="3"/>
<dbReference type="SUPFAM" id="SSF50090">
    <property type="entry name" value="Electron transport accessory proteins"/>
    <property type="match status" value="1"/>
</dbReference>
<name>A0A381NLW6_9ZZZZ</name>
<comment type="similarity">
    <text evidence="2">Belongs to the nitrile hydratase subunit beta family.</text>
</comment>
<dbReference type="NCBIfam" id="TIGR03888">
    <property type="entry name" value="nitrile_beta"/>
    <property type="match status" value="1"/>
</dbReference>
<dbReference type="AlphaFoldDB" id="A0A381NLW6"/>
<dbReference type="InterPro" id="IPR049054">
    <property type="entry name" value="CN_hydtase_beta-like_N"/>
</dbReference>
<evidence type="ECO:0000259" key="7">
    <source>
        <dbReference type="Pfam" id="PF21006"/>
    </source>
</evidence>
<dbReference type="Gene3D" id="2.30.30.50">
    <property type="match status" value="1"/>
</dbReference>